<gene>
    <name evidence="1" type="ORF">AVEN_85657_1</name>
</gene>
<protein>
    <submittedName>
        <fullName evidence="1">Uncharacterized protein</fullName>
    </submittedName>
</protein>
<name>A0A4Y2PRX3_ARAVE</name>
<proteinExistence type="predicted"/>
<evidence type="ECO:0000313" key="1">
    <source>
        <dbReference type="EMBL" id="GBN53862.1"/>
    </source>
</evidence>
<dbReference type="Proteomes" id="UP000499080">
    <property type="component" value="Unassembled WGS sequence"/>
</dbReference>
<dbReference type="AlphaFoldDB" id="A0A4Y2PRX3"/>
<organism evidence="1 2">
    <name type="scientific">Araneus ventricosus</name>
    <name type="common">Orbweaver spider</name>
    <name type="synonym">Epeira ventricosa</name>
    <dbReference type="NCBI Taxonomy" id="182803"/>
    <lineage>
        <taxon>Eukaryota</taxon>
        <taxon>Metazoa</taxon>
        <taxon>Ecdysozoa</taxon>
        <taxon>Arthropoda</taxon>
        <taxon>Chelicerata</taxon>
        <taxon>Arachnida</taxon>
        <taxon>Araneae</taxon>
        <taxon>Araneomorphae</taxon>
        <taxon>Entelegynae</taxon>
        <taxon>Araneoidea</taxon>
        <taxon>Araneidae</taxon>
        <taxon>Araneus</taxon>
    </lineage>
</organism>
<dbReference type="EMBL" id="BGPR01216779">
    <property type="protein sequence ID" value="GBN53862.1"/>
    <property type="molecule type" value="Genomic_DNA"/>
</dbReference>
<accession>A0A4Y2PRX3</accession>
<feature type="non-terminal residue" evidence="1">
    <location>
        <position position="1"/>
    </location>
</feature>
<sequence length="66" mass="7559">TWDGRDWITRPTAPIMPKQTFAFFPVLKSTLSGRPFRSNEEVHRAVKNFLPSLGTDFCHDGLLKLI</sequence>
<comment type="caution">
    <text evidence="1">The sequence shown here is derived from an EMBL/GenBank/DDBJ whole genome shotgun (WGS) entry which is preliminary data.</text>
</comment>
<evidence type="ECO:0000313" key="2">
    <source>
        <dbReference type="Proteomes" id="UP000499080"/>
    </source>
</evidence>
<reference evidence="1 2" key="1">
    <citation type="journal article" date="2019" name="Sci. Rep.">
        <title>Orb-weaving spider Araneus ventricosus genome elucidates the spidroin gene catalogue.</title>
        <authorList>
            <person name="Kono N."/>
            <person name="Nakamura H."/>
            <person name="Ohtoshi R."/>
            <person name="Moran D.A.P."/>
            <person name="Shinohara A."/>
            <person name="Yoshida Y."/>
            <person name="Fujiwara M."/>
            <person name="Mori M."/>
            <person name="Tomita M."/>
            <person name="Arakawa K."/>
        </authorList>
    </citation>
    <scope>NUCLEOTIDE SEQUENCE [LARGE SCALE GENOMIC DNA]</scope>
</reference>
<dbReference type="OrthoDB" id="616263at2759"/>
<keyword evidence="2" id="KW-1185">Reference proteome</keyword>